<gene>
    <name evidence="9" type="ORF">RM6536_0365</name>
</gene>
<evidence type="ECO:0000256" key="5">
    <source>
        <dbReference type="ARBA" id="ARBA00022989"/>
    </source>
</evidence>
<proteinExistence type="inferred from homology"/>
<accession>A0A0K2RYF4</accession>
<dbReference type="EMBL" id="AP014938">
    <property type="protein sequence ID" value="BAS19612.1"/>
    <property type="molecule type" value="Genomic_DNA"/>
</dbReference>
<feature type="transmembrane region" description="Helical" evidence="7">
    <location>
        <begin position="24"/>
        <end position="43"/>
    </location>
</feature>
<feature type="transmembrane region" description="Helical" evidence="7">
    <location>
        <begin position="224"/>
        <end position="242"/>
    </location>
</feature>
<feature type="domain" description="Polysaccharide chain length determinant N-terminal" evidence="8">
    <location>
        <begin position="12"/>
        <end position="94"/>
    </location>
</feature>
<keyword evidence="6 7" id="KW-0472">Membrane</keyword>
<reference evidence="10" key="1">
    <citation type="submission" date="2015-08" db="EMBL/GenBank/DDBJ databases">
        <title>Complete genome sequence of Rothia mucilaginosa strain NUM-Rm6536.</title>
        <authorList>
            <person name="Nambu T."/>
        </authorList>
    </citation>
    <scope>NUCLEOTIDE SEQUENCE [LARGE SCALE GENOMIC DNA]</scope>
    <source>
        <strain evidence="10">NUM-Rm6536</strain>
    </source>
</reference>
<evidence type="ECO:0000256" key="3">
    <source>
        <dbReference type="ARBA" id="ARBA00022475"/>
    </source>
</evidence>
<keyword evidence="3" id="KW-1003">Cell membrane</keyword>
<dbReference type="PATRIC" id="fig|43675.28.peg.368"/>
<dbReference type="InterPro" id="IPR050445">
    <property type="entry name" value="Bact_polysacc_biosynth/exp"/>
</dbReference>
<dbReference type="RefSeq" id="WP_060823804.1">
    <property type="nucleotide sequence ID" value="NZ_AP014938.1"/>
</dbReference>
<dbReference type="PANTHER" id="PTHR32309">
    <property type="entry name" value="TYROSINE-PROTEIN KINASE"/>
    <property type="match status" value="1"/>
</dbReference>
<evidence type="ECO:0000259" key="8">
    <source>
        <dbReference type="Pfam" id="PF02706"/>
    </source>
</evidence>
<comment type="subcellular location">
    <subcellularLocation>
        <location evidence="1">Cell membrane</location>
        <topology evidence="1">Multi-pass membrane protein</topology>
    </subcellularLocation>
</comment>
<comment type="similarity">
    <text evidence="2">Belongs to the CpsC/CapA family.</text>
</comment>
<dbReference type="InterPro" id="IPR003856">
    <property type="entry name" value="LPS_length_determ_N"/>
</dbReference>
<sequence length="410" mass="43424">MDNTSHTSSVTLGSQVRRIFRHRLLILLSVVVFAVAGAAYGYMTNSKYTSKASLVVYPLVVDPAGTGSANSAKVDIATESRVASSREVAQNAAKALIANGDTLSEAQLTSRLMNSVKVTGTSQTAVLDIEVTRPNGTEAARYANAMANAYLQVRSEALKSSVDSALHQIDEQISALEGDNNRAALLSQLQERRAQIQLTSTTGGRVMSEAQVPASSSALGPVKMAVVGAVAGLLIGAVLAYGRDRTMRHVGYADRLEDAGIPVHELGSSSEANDAFMLLRTIGAPDGDVKSAGASGIVILPGTDRGVEHLYQMLQRVLPTEYARFTDYASVRDALTRHTPESLVEKSETPLVISLSTATPLSTQLRFVQAGGVALVPVTAATSLQQVRELFAQLDQLEGVNALAVFLDRE</sequence>
<dbReference type="GO" id="GO:0005886">
    <property type="term" value="C:plasma membrane"/>
    <property type="evidence" value="ECO:0007669"/>
    <property type="project" value="UniProtKB-SubCell"/>
</dbReference>
<evidence type="ECO:0000313" key="9">
    <source>
        <dbReference type="EMBL" id="BAS19612.1"/>
    </source>
</evidence>
<dbReference type="PANTHER" id="PTHR32309:SF31">
    <property type="entry name" value="CAPSULAR EXOPOLYSACCHARIDE FAMILY"/>
    <property type="match status" value="1"/>
</dbReference>
<evidence type="ECO:0000256" key="1">
    <source>
        <dbReference type="ARBA" id="ARBA00004651"/>
    </source>
</evidence>
<dbReference type="Proteomes" id="UP000066203">
    <property type="component" value="Chromosome"/>
</dbReference>
<protein>
    <submittedName>
        <fullName evidence="9">Exopolysaccharide transport protein family</fullName>
    </submittedName>
</protein>
<evidence type="ECO:0000256" key="4">
    <source>
        <dbReference type="ARBA" id="ARBA00022692"/>
    </source>
</evidence>
<keyword evidence="4 7" id="KW-0812">Transmembrane</keyword>
<evidence type="ECO:0000256" key="6">
    <source>
        <dbReference type="ARBA" id="ARBA00023136"/>
    </source>
</evidence>
<dbReference type="Pfam" id="PF02706">
    <property type="entry name" value="Wzz"/>
    <property type="match status" value="1"/>
</dbReference>
<keyword evidence="5 7" id="KW-1133">Transmembrane helix</keyword>
<organism evidence="9">
    <name type="scientific">Rothia mucilaginosa</name>
    <dbReference type="NCBI Taxonomy" id="43675"/>
    <lineage>
        <taxon>Bacteria</taxon>
        <taxon>Bacillati</taxon>
        <taxon>Actinomycetota</taxon>
        <taxon>Actinomycetes</taxon>
        <taxon>Micrococcales</taxon>
        <taxon>Micrococcaceae</taxon>
        <taxon>Rothia</taxon>
    </lineage>
</organism>
<dbReference type="AlphaFoldDB" id="A0A0K2RYF4"/>
<evidence type="ECO:0000256" key="2">
    <source>
        <dbReference type="ARBA" id="ARBA00006683"/>
    </source>
</evidence>
<evidence type="ECO:0000313" key="10">
    <source>
        <dbReference type="Proteomes" id="UP000066203"/>
    </source>
</evidence>
<name>A0A0K2RYF4_9MICC</name>
<evidence type="ECO:0000256" key="7">
    <source>
        <dbReference type="SAM" id="Phobius"/>
    </source>
</evidence>